<evidence type="ECO:0000313" key="1">
    <source>
        <dbReference type="EMBL" id="CAG8549232.1"/>
    </source>
</evidence>
<name>A0ACA9LVP6_9GLOM</name>
<sequence length="477" mass="54557">VLAVGYILPGEYARSILATEIEKEKPAQQLEKVLQTIPNAEPNPDDLEKLKLEKSILKLQREIQKDLEKFPREAEQEKQKEEWLKILEKKSHEQYNIIDFGSTESSSPEFLQKKVAEICKREKNYEEKLKGNSPTIWLKNIDKITNPELENELVKIIDPKQNTNLGKQQVERSFYFLEKKIGTNKVEEIIDLSQFTLVATTSVSNPKLSNKIKAELKLIEPFFDKYRLPNVGKSSLFNFLTKKDILIANYPFATITPNVGIMPLTDPRLEKLSKYWQSEKTTPSVIEIVDIAGLVKGAAQGSGLGNEFLSHIREVDLICQVLQIIQLELIEADLQQIERKLTKLKIRDEKAQREKNILQSIQEKLAQEIPVSQLDLSTSEKELIKGYNFLTNKPILLLANYSGEEKEVHELRECAKKKGLSLFPLAVKLEGEMIELSAAEKKELDWQATDLSLLTERIKELLNLKIFFTAGAEETKS</sequence>
<dbReference type="Proteomes" id="UP000789366">
    <property type="component" value="Unassembled WGS sequence"/>
</dbReference>
<keyword evidence="2" id="KW-1185">Reference proteome</keyword>
<accession>A0ACA9LVP6</accession>
<evidence type="ECO:0000313" key="2">
    <source>
        <dbReference type="Proteomes" id="UP000789366"/>
    </source>
</evidence>
<comment type="caution">
    <text evidence="1">The sequence shown here is derived from an EMBL/GenBank/DDBJ whole genome shotgun (WGS) entry which is preliminary data.</text>
</comment>
<reference evidence="1" key="1">
    <citation type="submission" date="2021-06" db="EMBL/GenBank/DDBJ databases">
        <authorList>
            <person name="Kallberg Y."/>
            <person name="Tangrot J."/>
            <person name="Rosling A."/>
        </authorList>
    </citation>
    <scope>NUCLEOTIDE SEQUENCE</scope>
    <source>
        <strain evidence="1">28 12/20/2015</strain>
    </source>
</reference>
<organism evidence="1 2">
    <name type="scientific">Cetraspora pellucida</name>
    <dbReference type="NCBI Taxonomy" id="1433469"/>
    <lineage>
        <taxon>Eukaryota</taxon>
        <taxon>Fungi</taxon>
        <taxon>Fungi incertae sedis</taxon>
        <taxon>Mucoromycota</taxon>
        <taxon>Glomeromycotina</taxon>
        <taxon>Glomeromycetes</taxon>
        <taxon>Diversisporales</taxon>
        <taxon>Gigasporaceae</taxon>
        <taxon>Cetraspora</taxon>
    </lineage>
</organism>
<gene>
    <name evidence="1" type="ORF">SPELUC_LOCUS5139</name>
</gene>
<dbReference type="EMBL" id="CAJVPW010005035">
    <property type="protein sequence ID" value="CAG8549232.1"/>
    <property type="molecule type" value="Genomic_DNA"/>
</dbReference>
<protein>
    <submittedName>
        <fullName evidence="1">1303_t:CDS:1</fullName>
    </submittedName>
</protein>
<feature type="non-terminal residue" evidence="1">
    <location>
        <position position="1"/>
    </location>
</feature>
<proteinExistence type="predicted"/>